<keyword evidence="2" id="KW-1185">Reference proteome</keyword>
<organism evidence="1 2">
    <name type="scientific">Pseudomonas japonica</name>
    <dbReference type="NCBI Taxonomy" id="256466"/>
    <lineage>
        <taxon>Bacteria</taxon>
        <taxon>Pseudomonadati</taxon>
        <taxon>Pseudomonadota</taxon>
        <taxon>Gammaproteobacteria</taxon>
        <taxon>Pseudomonadales</taxon>
        <taxon>Pseudomonadaceae</taxon>
        <taxon>Pseudomonas</taxon>
    </lineage>
</organism>
<reference evidence="2" key="1">
    <citation type="submission" date="2017-06" db="EMBL/GenBank/DDBJ databases">
        <authorList>
            <person name="Varghese N."/>
            <person name="Submissions S."/>
        </authorList>
    </citation>
    <scope>NUCLEOTIDE SEQUENCE [LARGE SCALE GENOMIC DNA]</scope>
    <source>
        <strain evidence="2">DSM 22348</strain>
    </source>
</reference>
<dbReference type="EMBL" id="FZOL01000011">
    <property type="protein sequence ID" value="SNS62447.1"/>
    <property type="molecule type" value="Genomic_DNA"/>
</dbReference>
<dbReference type="AlphaFoldDB" id="A0A239FZH5"/>
<sequence length="38" mass="4502">MIDSEGTQVYVNVKVKYHSRTGRLRRDQRQTALPKNKQ</sequence>
<accession>A0A239FZH5</accession>
<proteinExistence type="predicted"/>
<dbReference type="Proteomes" id="UP000198407">
    <property type="component" value="Unassembled WGS sequence"/>
</dbReference>
<evidence type="ECO:0000313" key="1">
    <source>
        <dbReference type="EMBL" id="SNS62447.1"/>
    </source>
</evidence>
<name>A0A239FZH5_9PSED</name>
<evidence type="ECO:0000313" key="2">
    <source>
        <dbReference type="Proteomes" id="UP000198407"/>
    </source>
</evidence>
<gene>
    <name evidence="1" type="ORF">SAMN05444352_11179</name>
</gene>
<dbReference type="STRING" id="1215104.GCA_000730585_00792"/>
<protein>
    <submittedName>
        <fullName evidence="1">Uncharacterized protein</fullName>
    </submittedName>
</protein>